<gene>
    <name evidence="3" type="ORF">FHR36_006816</name>
</gene>
<dbReference type="Gene3D" id="3.40.50.720">
    <property type="entry name" value="NAD(P)-binding Rossmann-like Domain"/>
    <property type="match status" value="1"/>
</dbReference>
<organism evidence="3 4">
    <name type="scientific">Kitasatospora paracochleata</name>
    <dbReference type="NCBI Taxonomy" id="58354"/>
    <lineage>
        <taxon>Bacteria</taxon>
        <taxon>Bacillati</taxon>
        <taxon>Actinomycetota</taxon>
        <taxon>Actinomycetes</taxon>
        <taxon>Kitasatosporales</taxon>
        <taxon>Streptomycetaceae</taxon>
        <taxon>Kitasatospora</taxon>
    </lineage>
</organism>
<dbReference type="EMBL" id="JAMZDX010000007">
    <property type="protein sequence ID" value="MCP2313617.1"/>
    <property type="molecule type" value="Genomic_DNA"/>
</dbReference>
<dbReference type="Pfam" id="PF00106">
    <property type="entry name" value="adh_short"/>
    <property type="match status" value="1"/>
</dbReference>
<sequence>MAAKRAFVTGTSHGLGARLATRLAEDGWQVTGLGRRPRSETALPPEVRYLQADLSDPKALDELPALIGETPDLIVHNAVSYPPRDVSALTLDELEGIFRVNSLVPYRLTLDLLAAKPPERFCSVVVVNSESIYHADFASGVYAASKAALRVLTTSLADHCRSRNAAVATLLLGPLADPGKVADLRAVAERRGVTEAEITRLFLRKSNPDLVIEQLIDFDACVRSVRYIADLGTTANGMMCKLDGGSSGSLV</sequence>
<name>A0ABT1J860_9ACTN</name>
<proteinExistence type="inferred from homology"/>
<dbReference type="InterPro" id="IPR002347">
    <property type="entry name" value="SDR_fam"/>
</dbReference>
<dbReference type="RefSeq" id="WP_253803657.1">
    <property type="nucleotide sequence ID" value="NZ_BAAAUB010000017.1"/>
</dbReference>
<dbReference type="PANTHER" id="PTHR44196">
    <property type="entry name" value="DEHYDROGENASE/REDUCTASE SDR FAMILY MEMBER 7B"/>
    <property type="match status" value="1"/>
</dbReference>
<dbReference type="PROSITE" id="PS00061">
    <property type="entry name" value="ADH_SHORT"/>
    <property type="match status" value="1"/>
</dbReference>
<dbReference type="SUPFAM" id="SSF51735">
    <property type="entry name" value="NAD(P)-binding Rossmann-fold domains"/>
    <property type="match status" value="1"/>
</dbReference>
<keyword evidence="4" id="KW-1185">Reference proteome</keyword>
<protein>
    <submittedName>
        <fullName evidence="3">NAD(P)-dependent dehydrogenase (Short-subunit alcohol dehydrogenase family)</fullName>
    </submittedName>
</protein>
<dbReference type="PRINTS" id="PR00081">
    <property type="entry name" value="GDHRDH"/>
</dbReference>
<evidence type="ECO:0000256" key="1">
    <source>
        <dbReference type="ARBA" id="ARBA00006484"/>
    </source>
</evidence>
<evidence type="ECO:0000256" key="2">
    <source>
        <dbReference type="ARBA" id="ARBA00023002"/>
    </source>
</evidence>
<accession>A0ABT1J860</accession>
<comment type="caution">
    <text evidence="3">The sequence shown here is derived from an EMBL/GenBank/DDBJ whole genome shotgun (WGS) entry which is preliminary data.</text>
</comment>
<evidence type="ECO:0000313" key="3">
    <source>
        <dbReference type="EMBL" id="MCP2313617.1"/>
    </source>
</evidence>
<dbReference type="InterPro" id="IPR036291">
    <property type="entry name" value="NAD(P)-bd_dom_sf"/>
</dbReference>
<dbReference type="Proteomes" id="UP001206483">
    <property type="component" value="Unassembled WGS sequence"/>
</dbReference>
<dbReference type="PANTHER" id="PTHR44196:SF1">
    <property type="entry name" value="DEHYDROGENASE_REDUCTASE SDR FAMILY MEMBER 7B"/>
    <property type="match status" value="1"/>
</dbReference>
<evidence type="ECO:0000313" key="4">
    <source>
        <dbReference type="Proteomes" id="UP001206483"/>
    </source>
</evidence>
<keyword evidence="2" id="KW-0560">Oxidoreductase</keyword>
<dbReference type="InterPro" id="IPR020904">
    <property type="entry name" value="Sc_DH/Rdtase_CS"/>
</dbReference>
<dbReference type="CDD" id="cd05233">
    <property type="entry name" value="SDR_c"/>
    <property type="match status" value="1"/>
</dbReference>
<reference evidence="3 4" key="1">
    <citation type="submission" date="2022-06" db="EMBL/GenBank/DDBJ databases">
        <title>Sequencing the genomes of 1000 actinobacteria strains.</title>
        <authorList>
            <person name="Klenk H.-P."/>
        </authorList>
    </citation>
    <scope>NUCLEOTIDE SEQUENCE [LARGE SCALE GENOMIC DNA]</scope>
    <source>
        <strain evidence="3 4">DSM 41656</strain>
    </source>
</reference>
<comment type="similarity">
    <text evidence="1">Belongs to the short-chain dehydrogenases/reductases (SDR) family.</text>
</comment>